<protein>
    <recommendedName>
        <fullName evidence="4">VASt domain-containing protein</fullName>
    </recommendedName>
</protein>
<dbReference type="Proteomes" id="UP001445335">
    <property type="component" value="Unassembled WGS sequence"/>
</dbReference>
<dbReference type="EMBL" id="JALJOU010000065">
    <property type="protein sequence ID" value="KAK9826417.1"/>
    <property type="molecule type" value="Genomic_DNA"/>
</dbReference>
<evidence type="ECO:0000259" key="4">
    <source>
        <dbReference type="Pfam" id="PF16016"/>
    </source>
</evidence>
<gene>
    <name evidence="5" type="ORF">WJX81_002278</name>
</gene>
<name>A0AAW1QYA8_9CHLO</name>
<comment type="subcellular location">
    <subcellularLocation>
        <location evidence="1">Membrane</location>
    </subcellularLocation>
</comment>
<evidence type="ECO:0000256" key="3">
    <source>
        <dbReference type="SAM" id="MobiDB-lite"/>
    </source>
</evidence>
<feature type="region of interest" description="Disordered" evidence="3">
    <location>
        <begin position="189"/>
        <end position="208"/>
    </location>
</feature>
<reference evidence="5 6" key="1">
    <citation type="journal article" date="2024" name="Nat. Commun.">
        <title>Phylogenomics reveals the evolutionary origins of lichenization in chlorophyte algae.</title>
        <authorList>
            <person name="Puginier C."/>
            <person name="Libourel C."/>
            <person name="Otte J."/>
            <person name="Skaloud P."/>
            <person name="Haon M."/>
            <person name="Grisel S."/>
            <person name="Petersen M."/>
            <person name="Berrin J.G."/>
            <person name="Delaux P.M."/>
            <person name="Dal Grande F."/>
            <person name="Keller J."/>
        </authorList>
    </citation>
    <scope>NUCLEOTIDE SEQUENCE [LARGE SCALE GENOMIC DNA]</scope>
    <source>
        <strain evidence="5 6">SAG 245.80</strain>
    </source>
</reference>
<sequence>MVKEVTFSAEVPASVQEFYEAIFASSAVVDFHREYDGDACASVGPWVDDTRVVAFTVQLKLPAFVRRAIGTEALQVKELQRREWREGGAELAVSSEPRIEVPGGAQFTTSAHFLVTPRAANGAAAGCTVVATLTCSAAGPWGMVGAIETIMASQAQTSVGAFIDFCAHRCAGDALDAGSASNAALGLGLMSQPSGGDPNPEGSEDGAESIAAFYEAAESIAAMSEASGALPEETI</sequence>
<keyword evidence="2" id="KW-0472">Membrane</keyword>
<dbReference type="GO" id="GO:0016020">
    <property type="term" value="C:membrane"/>
    <property type="evidence" value="ECO:0007669"/>
    <property type="project" value="UniProtKB-SubCell"/>
</dbReference>
<dbReference type="InterPro" id="IPR031968">
    <property type="entry name" value="VASt"/>
</dbReference>
<accession>A0AAW1QYA8</accession>
<comment type="caution">
    <text evidence="5">The sequence shown here is derived from an EMBL/GenBank/DDBJ whole genome shotgun (WGS) entry which is preliminary data.</text>
</comment>
<keyword evidence="6" id="KW-1185">Reference proteome</keyword>
<organism evidence="5 6">
    <name type="scientific">Elliptochloris bilobata</name>
    <dbReference type="NCBI Taxonomy" id="381761"/>
    <lineage>
        <taxon>Eukaryota</taxon>
        <taxon>Viridiplantae</taxon>
        <taxon>Chlorophyta</taxon>
        <taxon>core chlorophytes</taxon>
        <taxon>Trebouxiophyceae</taxon>
        <taxon>Trebouxiophyceae incertae sedis</taxon>
        <taxon>Elliptochloris clade</taxon>
        <taxon>Elliptochloris</taxon>
    </lineage>
</organism>
<feature type="domain" description="VASt" evidence="4">
    <location>
        <begin position="7"/>
        <end position="134"/>
    </location>
</feature>
<evidence type="ECO:0000256" key="2">
    <source>
        <dbReference type="ARBA" id="ARBA00023136"/>
    </source>
</evidence>
<proteinExistence type="predicted"/>
<evidence type="ECO:0000313" key="6">
    <source>
        <dbReference type="Proteomes" id="UP001445335"/>
    </source>
</evidence>
<dbReference type="Pfam" id="PF16016">
    <property type="entry name" value="VASt"/>
    <property type="match status" value="1"/>
</dbReference>
<dbReference type="AlphaFoldDB" id="A0AAW1QYA8"/>
<evidence type="ECO:0000256" key="1">
    <source>
        <dbReference type="ARBA" id="ARBA00004370"/>
    </source>
</evidence>
<evidence type="ECO:0000313" key="5">
    <source>
        <dbReference type="EMBL" id="KAK9826417.1"/>
    </source>
</evidence>